<evidence type="ECO:0000313" key="2">
    <source>
        <dbReference type="Proteomes" id="UP000295124"/>
    </source>
</evidence>
<sequence>MDIVKINSLFTQARYEQRENPSYDVRPTQQRLRALVADEPDSDDKTWALRLADKLAEPLPPPPRLSALYDEAVAIQAALPSPDASPEDRYAALADAHHRIWEIADRADPSEEVHIRALTAPLQQLMDYIRPPTFGSGS</sequence>
<keyword evidence="2" id="KW-1185">Reference proteome</keyword>
<accession>A0A4R4ZG44</accession>
<dbReference type="AlphaFoldDB" id="A0A4R4ZG44"/>
<dbReference type="RefSeq" id="WP_132170714.1">
    <property type="nucleotide sequence ID" value="NZ_SMKX01000071.1"/>
</dbReference>
<dbReference type="EMBL" id="SMKX01000071">
    <property type="protein sequence ID" value="TDD57551.1"/>
    <property type="molecule type" value="Genomic_DNA"/>
</dbReference>
<comment type="caution">
    <text evidence="1">The sequence shown here is derived from an EMBL/GenBank/DDBJ whole genome shotgun (WGS) entry which is preliminary data.</text>
</comment>
<organism evidence="1 2">
    <name type="scientific">Kribbella antibiotica</name>
    <dbReference type="NCBI Taxonomy" id="190195"/>
    <lineage>
        <taxon>Bacteria</taxon>
        <taxon>Bacillati</taxon>
        <taxon>Actinomycetota</taxon>
        <taxon>Actinomycetes</taxon>
        <taxon>Propionibacteriales</taxon>
        <taxon>Kribbellaceae</taxon>
        <taxon>Kribbella</taxon>
    </lineage>
</organism>
<dbReference type="OrthoDB" id="3828312at2"/>
<reference evidence="1 2" key="1">
    <citation type="submission" date="2019-03" db="EMBL/GenBank/DDBJ databases">
        <title>Draft genome sequences of novel Actinobacteria.</title>
        <authorList>
            <person name="Sahin N."/>
            <person name="Ay H."/>
            <person name="Saygin H."/>
        </authorList>
    </citation>
    <scope>NUCLEOTIDE SEQUENCE [LARGE SCALE GENOMIC DNA]</scope>
    <source>
        <strain evidence="1 2">JCM 13523</strain>
    </source>
</reference>
<name>A0A4R4ZG44_9ACTN</name>
<protein>
    <submittedName>
        <fullName evidence="1">Uncharacterized protein</fullName>
    </submittedName>
</protein>
<dbReference type="Proteomes" id="UP000295124">
    <property type="component" value="Unassembled WGS sequence"/>
</dbReference>
<proteinExistence type="predicted"/>
<gene>
    <name evidence="1" type="ORF">E1263_23020</name>
</gene>
<evidence type="ECO:0000313" key="1">
    <source>
        <dbReference type="EMBL" id="TDD57551.1"/>
    </source>
</evidence>